<organism evidence="3 4">
    <name type="scientific">Hydrogenophaga pseudoflava</name>
    <name type="common">Pseudomonas carboxydoflava</name>
    <dbReference type="NCBI Taxonomy" id="47421"/>
    <lineage>
        <taxon>Bacteria</taxon>
        <taxon>Pseudomonadati</taxon>
        <taxon>Pseudomonadota</taxon>
        <taxon>Betaproteobacteria</taxon>
        <taxon>Burkholderiales</taxon>
        <taxon>Comamonadaceae</taxon>
        <taxon>Hydrogenophaga</taxon>
    </lineage>
</organism>
<feature type="transmembrane region" description="Helical" evidence="1">
    <location>
        <begin position="306"/>
        <end position="325"/>
    </location>
</feature>
<feature type="transmembrane region" description="Helical" evidence="1">
    <location>
        <begin position="115"/>
        <end position="134"/>
    </location>
</feature>
<dbReference type="AlphaFoldDB" id="A0A4P6WYX4"/>
<evidence type="ECO:0000313" key="3">
    <source>
        <dbReference type="EMBL" id="QBM26434.1"/>
    </source>
</evidence>
<protein>
    <submittedName>
        <fullName evidence="3">VanZ like family protein</fullName>
    </submittedName>
</protein>
<dbReference type="EMBL" id="CP037867">
    <property type="protein sequence ID" value="QBM26434.1"/>
    <property type="molecule type" value="Genomic_DNA"/>
</dbReference>
<keyword evidence="1" id="KW-0472">Membrane</keyword>
<feature type="transmembrane region" description="Helical" evidence="1">
    <location>
        <begin position="244"/>
        <end position="266"/>
    </location>
</feature>
<accession>A0A4P6WYX4</accession>
<feature type="transmembrane region" description="Helical" evidence="1">
    <location>
        <begin position="12"/>
        <end position="31"/>
    </location>
</feature>
<feature type="transmembrane region" description="Helical" evidence="1">
    <location>
        <begin position="345"/>
        <end position="364"/>
    </location>
</feature>
<dbReference type="InterPro" id="IPR006976">
    <property type="entry name" value="VanZ-like"/>
</dbReference>
<proteinExistence type="predicted"/>
<dbReference type="Pfam" id="PF04892">
    <property type="entry name" value="VanZ"/>
    <property type="match status" value="1"/>
</dbReference>
<dbReference type="RefSeq" id="WP_079366543.1">
    <property type="nucleotide sequence ID" value="NZ_CP037867.1"/>
</dbReference>
<name>A0A4P6WYX4_HYDPS</name>
<keyword evidence="4" id="KW-1185">Reference proteome</keyword>
<sequence>MTGRAVASRSSAIPLSLLFAALVVYASLYPFEGWRWSGGQVWAFLSAPLPRYWTKFDVSANLVGYVPLGFLAALGLLRSGWGRWAWWFAVLLPAMLSLSLETLQNFLPMRVPSNLDLGLNIAGGVLGVCLAWFLERLGVMRQWTQFRRNWFAPQAHGSLVLLALWPFALLYPLSVPFGLGQAWEQLEEVLSSLLVDTPFLVWLPLQSEAAVPLSPLAQALCVALGLLAPLMLGYADVHAPSRRLVLLVALLLSALGAAGFSAAMTYGPDHAWAWVDMPALLGMAVAALVALATLRLPPRACHVSLLLALAVSLSLLNRAPVSAYFDQSLNVWEQGRFIRFHGLSQWLGWLWPFAALMYAVRAVTRLPAGRQADH</sequence>
<evidence type="ECO:0000259" key="2">
    <source>
        <dbReference type="Pfam" id="PF04892"/>
    </source>
</evidence>
<evidence type="ECO:0000313" key="4">
    <source>
        <dbReference type="Proteomes" id="UP000293912"/>
    </source>
</evidence>
<gene>
    <name evidence="3" type="ORF">HPF_01995</name>
</gene>
<feature type="transmembrane region" description="Helical" evidence="1">
    <location>
        <begin position="84"/>
        <end position="103"/>
    </location>
</feature>
<reference evidence="3 4" key="1">
    <citation type="submission" date="2019-03" db="EMBL/GenBank/DDBJ databases">
        <authorList>
            <person name="Sebastian G."/>
            <person name="Baumann P."/>
            <person name="Ruckert C."/>
            <person name="Kalinowski J."/>
            <person name="Nebel B."/>
            <person name="Takors R."/>
            <person name="Blombach B."/>
        </authorList>
    </citation>
    <scope>NUCLEOTIDE SEQUENCE [LARGE SCALE GENOMIC DNA]</scope>
    <source>
        <strain evidence="3 4">DSM 1084</strain>
    </source>
</reference>
<feature type="transmembrane region" description="Helical" evidence="1">
    <location>
        <begin position="155"/>
        <end position="173"/>
    </location>
</feature>
<feature type="domain" description="VanZ-like" evidence="2">
    <location>
        <begin position="27"/>
        <end position="134"/>
    </location>
</feature>
<feature type="transmembrane region" description="Helical" evidence="1">
    <location>
        <begin position="272"/>
        <end position="294"/>
    </location>
</feature>
<dbReference type="Proteomes" id="UP000293912">
    <property type="component" value="Chromosome"/>
</dbReference>
<feature type="transmembrane region" description="Helical" evidence="1">
    <location>
        <begin position="209"/>
        <end position="232"/>
    </location>
</feature>
<keyword evidence="1" id="KW-0812">Transmembrane</keyword>
<keyword evidence="1" id="KW-1133">Transmembrane helix</keyword>
<dbReference type="KEGG" id="hpse:HPF_01995"/>
<evidence type="ECO:0000256" key="1">
    <source>
        <dbReference type="SAM" id="Phobius"/>
    </source>
</evidence>
<feature type="transmembrane region" description="Helical" evidence="1">
    <location>
        <begin position="58"/>
        <end position="77"/>
    </location>
</feature>